<geneLocation type="plasmid" evidence="1">
    <name>pFRL6</name>
</geneLocation>
<accession>V9Z810</accession>
<protein>
    <submittedName>
        <fullName evidence="1">Uncharacterized protein</fullName>
    </submittedName>
</protein>
<name>V9Z810_9ACTN</name>
<reference evidence="1" key="1">
    <citation type="submission" date="2013-09" db="EMBL/GenBank/DDBJ databases">
        <title>Complete nucleotide sequence of Streptomyces linear plasmid pFRL6.</title>
        <authorList>
            <person name="Chen Z."/>
            <person name="Fang P."/>
            <person name="Qin Z."/>
        </authorList>
    </citation>
    <scope>NUCLEOTIDE SEQUENCE</scope>
    <source>
        <plasmid evidence="1">pFRL6</plasmid>
    </source>
</reference>
<dbReference type="RefSeq" id="WP_024127408.1">
    <property type="nucleotide sequence ID" value="NC_023286.1"/>
</dbReference>
<evidence type="ECO:0000313" key="1">
    <source>
        <dbReference type="EMBL" id="AHE40144.1"/>
    </source>
</evidence>
<gene>
    <name evidence="1" type="ORF">pFRL6_57</name>
</gene>
<organism evidence="1">
    <name type="scientific">Streptomyces sp. F12</name>
    <dbReference type="NCBI Taxonomy" id="1436084"/>
    <lineage>
        <taxon>Bacteria</taxon>
        <taxon>Bacillati</taxon>
        <taxon>Actinomycetota</taxon>
        <taxon>Actinomycetes</taxon>
        <taxon>Kitasatosporales</taxon>
        <taxon>Streptomycetaceae</taxon>
        <taxon>Streptomyces</taxon>
    </lineage>
</organism>
<dbReference type="AlphaFoldDB" id="V9Z810"/>
<keyword evidence="1" id="KW-0614">Plasmid</keyword>
<proteinExistence type="predicted"/>
<sequence length="106" mass="11974">MRVEVTIDLGLVIDGVEHTAEFTWDMGNRPVPVRKDRIAFGEYTARVTRRQYKCADSGTLTDTPVELELWAAPTKATRRCRFTPQEVREVLAALPCVSDLHVTATR</sequence>
<dbReference type="EMBL" id="KF602051">
    <property type="protein sequence ID" value="AHE40144.1"/>
    <property type="molecule type" value="Genomic_DNA"/>
</dbReference>